<dbReference type="Gene3D" id="3.40.50.720">
    <property type="entry name" value="NAD(P)-binding Rossmann-like Domain"/>
    <property type="match status" value="1"/>
</dbReference>
<dbReference type="GO" id="GO:0006666">
    <property type="term" value="P:3-keto-sphinganine metabolic process"/>
    <property type="evidence" value="ECO:0007669"/>
    <property type="project" value="TreeGrafter"/>
</dbReference>
<evidence type="ECO:0000313" key="3">
    <source>
        <dbReference type="EMBL" id="GMM45195.1"/>
    </source>
</evidence>
<dbReference type="SUPFAM" id="SSF51735">
    <property type="entry name" value="NAD(P)-binding Rossmann-fold domains"/>
    <property type="match status" value="1"/>
</dbReference>
<gene>
    <name evidence="3" type="ORF">DAPK24_017700</name>
</gene>
<reference evidence="3 4" key="1">
    <citation type="journal article" date="2023" name="Elife">
        <title>Identification of key yeast species and microbe-microbe interactions impacting larval growth of Drosophila in the wild.</title>
        <authorList>
            <person name="Mure A."/>
            <person name="Sugiura Y."/>
            <person name="Maeda R."/>
            <person name="Honda K."/>
            <person name="Sakurai N."/>
            <person name="Takahashi Y."/>
            <person name="Watada M."/>
            <person name="Katoh T."/>
            <person name="Gotoh A."/>
            <person name="Gotoh Y."/>
            <person name="Taniguchi I."/>
            <person name="Nakamura K."/>
            <person name="Hayashi T."/>
            <person name="Katayama T."/>
            <person name="Uemura T."/>
            <person name="Hattori Y."/>
        </authorList>
    </citation>
    <scope>NUCLEOTIDE SEQUENCE [LARGE SCALE GENOMIC DNA]</scope>
    <source>
        <strain evidence="3 4">PK-24</strain>
    </source>
</reference>
<evidence type="ECO:0000256" key="2">
    <source>
        <dbReference type="SAM" id="Phobius"/>
    </source>
</evidence>
<dbReference type="PRINTS" id="PR00081">
    <property type="entry name" value="GDHRDH"/>
</dbReference>
<protein>
    <submittedName>
        <fullName evidence="3">Uncharacterized protein</fullName>
    </submittedName>
</protein>
<dbReference type="PANTHER" id="PTHR43550:SF6">
    <property type="entry name" value="SHORT CHAIN DEHYDROGENASE_REDUCTASE FAMILY PROTEIN (AFU_ORTHOLOGUE AFUA_2G08050)"/>
    <property type="match status" value="1"/>
</dbReference>
<keyword evidence="2" id="KW-1133">Transmembrane helix</keyword>
<dbReference type="GO" id="GO:0030148">
    <property type="term" value="P:sphingolipid biosynthetic process"/>
    <property type="evidence" value="ECO:0007669"/>
    <property type="project" value="TreeGrafter"/>
</dbReference>
<feature type="transmembrane region" description="Helical" evidence="2">
    <location>
        <begin position="22"/>
        <end position="40"/>
    </location>
</feature>
<keyword evidence="1" id="KW-0521">NADP</keyword>
<dbReference type="PANTHER" id="PTHR43550">
    <property type="entry name" value="3-KETODIHYDROSPHINGOSINE REDUCTASE"/>
    <property type="match status" value="1"/>
</dbReference>
<accession>A0AAV5R1Q0</accession>
<dbReference type="Proteomes" id="UP001378960">
    <property type="component" value="Unassembled WGS sequence"/>
</dbReference>
<dbReference type="InterPro" id="IPR002347">
    <property type="entry name" value="SDR_fam"/>
</dbReference>
<name>A0AAV5R1Q0_PICKL</name>
<evidence type="ECO:0000256" key="1">
    <source>
        <dbReference type="ARBA" id="ARBA00022857"/>
    </source>
</evidence>
<dbReference type="AlphaFoldDB" id="A0AAV5R1Q0"/>
<organism evidence="3 4">
    <name type="scientific">Pichia kluyveri</name>
    <name type="common">Yeast</name>
    <dbReference type="NCBI Taxonomy" id="36015"/>
    <lineage>
        <taxon>Eukaryota</taxon>
        <taxon>Fungi</taxon>
        <taxon>Dikarya</taxon>
        <taxon>Ascomycota</taxon>
        <taxon>Saccharomycotina</taxon>
        <taxon>Pichiomycetes</taxon>
        <taxon>Pichiales</taxon>
        <taxon>Pichiaceae</taxon>
        <taxon>Pichia</taxon>
    </lineage>
</organism>
<keyword evidence="2" id="KW-0472">Membrane</keyword>
<sequence length="323" mass="36921">MNIKDYVLPTSLVVPFGVNIDTFIYLCLLTIFHPLGTWILRFRNFELFSEKFCFTITLLWIIRGINKYYRSLPNINTNRTVLITGGSNGLGLECVKSLNSDVNISKIIVVDLCPRLEFEHFKKVEFLKFDLNNDIEKLIQQINLEEIDVMVLNAGKRQTKIISSLSTLELSSILNINLISNIKLLKSYIEISTQTTNKRRHIVVIGSVLGFVGPCKLGIYSCTKISLLAILESLQTEIPSWIRLSMILPGQLNSQMFADVSVNEFLAPIIDIRLLSLKIRNIVNNGENGSFAYPMYGRLLPVYQILPWWMQKCCRWFSGMDNV</sequence>
<dbReference type="Pfam" id="PF00106">
    <property type="entry name" value="adh_short"/>
    <property type="match status" value="1"/>
</dbReference>
<comment type="caution">
    <text evidence="3">The sequence shown here is derived from an EMBL/GenBank/DDBJ whole genome shotgun (WGS) entry which is preliminary data.</text>
</comment>
<keyword evidence="2" id="KW-0812">Transmembrane</keyword>
<keyword evidence="4" id="KW-1185">Reference proteome</keyword>
<proteinExistence type="predicted"/>
<dbReference type="GO" id="GO:0047560">
    <property type="term" value="F:3-dehydrosphinganine reductase activity"/>
    <property type="evidence" value="ECO:0007669"/>
    <property type="project" value="TreeGrafter"/>
</dbReference>
<dbReference type="PROSITE" id="PS00061">
    <property type="entry name" value="ADH_SHORT"/>
    <property type="match status" value="1"/>
</dbReference>
<dbReference type="InterPro" id="IPR036291">
    <property type="entry name" value="NAD(P)-bd_dom_sf"/>
</dbReference>
<dbReference type="EMBL" id="BTGB01000002">
    <property type="protein sequence ID" value="GMM45195.1"/>
    <property type="molecule type" value="Genomic_DNA"/>
</dbReference>
<dbReference type="GO" id="GO:0005789">
    <property type="term" value="C:endoplasmic reticulum membrane"/>
    <property type="evidence" value="ECO:0007669"/>
    <property type="project" value="TreeGrafter"/>
</dbReference>
<evidence type="ECO:0000313" key="4">
    <source>
        <dbReference type="Proteomes" id="UP001378960"/>
    </source>
</evidence>
<dbReference type="InterPro" id="IPR020904">
    <property type="entry name" value="Sc_DH/Rdtase_CS"/>
</dbReference>